<evidence type="ECO:0000256" key="8">
    <source>
        <dbReference type="ARBA" id="ARBA00049204"/>
    </source>
</evidence>
<proteinExistence type="inferred from homology"/>
<protein>
    <recommendedName>
        <fullName evidence="9">Superoxide dismutase [Cu-Zn]</fullName>
        <ecNumber evidence="9">1.15.1.1</ecNumber>
    </recommendedName>
</protein>
<dbReference type="SUPFAM" id="SSF49329">
    <property type="entry name" value="Cu,Zn superoxide dismutase-like"/>
    <property type="match status" value="1"/>
</dbReference>
<keyword evidence="6 9" id="KW-0186">Copper</keyword>
<dbReference type="FunFam" id="2.60.40.200:FF:000003">
    <property type="entry name" value="Superoxide dismutase [Cu-Zn], chloroplastic"/>
    <property type="match status" value="1"/>
</dbReference>
<dbReference type="PROSITE" id="PS00332">
    <property type="entry name" value="SOD_CU_ZN_2"/>
    <property type="match status" value="1"/>
</dbReference>
<dbReference type="InterPro" id="IPR024134">
    <property type="entry name" value="SOD_Cu/Zn_/chaperone"/>
</dbReference>
<evidence type="ECO:0000256" key="6">
    <source>
        <dbReference type="ARBA" id="ARBA00023008"/>
    </source>
</evidence>
<organism evidence="12 13">
    <name type="scientific">Pieris macdunnoughi</name>
    <dbReference type="NCBI Taxonomy" id="345717"/>
    <lineage>
        <taxon>Eukaryota</taxon>
        <taxon>Metazoa</taxon>
        <taxon>Ecdysozoa</taxon>
        <taxon>Arthropoda</taxon>
        <taxon>Hexapoda</taxon>
        <taxon>Insecta</taxon>
        <taxon>Pterygota</taxon>
        <taxon>Neoptera</taxon>
        <taxon>Endopterygota</taxon>
        <taxon>Lepidoptera</taxon>
        <taxon>Glossata</taxon>
        <taxon>Ditrysia</taxon>
        <taxon>Papilionoidea</taxon>
        <taxon>Pieridae</taxon>
        <taxon>Pierinae</taxon>
        <taxon>Pieris</taxon>
    </lineage>
</organism>
<dbReference type="AlphaFoldDB" id="A0A821RNG8"/>
<dbReference type="PRINTS" id="PR00068">
    <property type="entry name" value="CUZNDISMTASE"/>
</dbReference>
<keyword evidence="13" id="KW-1185">Reference proteome</keyword>
<keyword evidence="3 9" id="KW-0862">Zinc</keyword>
<dbReference type="GO" id="GO:0005507">
    <property type="term" value="F:copper ion binding"/>
    <property type="evidence" value="ECO:0007669"/>
    <property type="project" value="InterPro"/>
</dbReference>
<sequence>MVAYLLAVFALVSAVSAENQILVAKVFLTEPLRKNNIQGNITFTQVDEHKVHVEGVVTGLPAGRYGFHVHEKGDLSGGCASAGPHFNPEKKQHGHPNDKNRHVGDLGNVVFNEDSVATIDFMDTMIALYGPHCILGRSIVLHESDDDYGRSDHPDSKTTGNAGGRAACGVVGIVDPVTPWNSSGTISASILLIASILTLIMY</sequence>
<dbReference type="EMBL" id="CAJOBZ010000014">
    <property type="protein sequence ID" value="CAF4844043.1"/>
    <property type="molecule type" value="Genomic_DNA"/>
</dbReference>
<evidence type="ECO:0000256" key="7">
    <source>
        <dbReference type="ARBA" id="ARBA00023157"/>
    </source>
</evidence>
<dbReference type="Proteomes" id="UP000663880">
    <property type="component" value="Unassembled WGS sequence"/>
</dbReference>
<evidence type="ECO:0000259" key="11">
    <source>
        <dbReference type="Pfam" id="PF00080"/>
    </source>
</evidence>
<keyword evidence="5 9" id="KW-0560">Oxidoreductase</keyword>
<feature type="domain" description="Superoxide dismutase copper/zinc binding" evidence="11">
    <location>
        <begin position="37"/>
        <end position="171"/>
    </location>
</feature>
<comment type="cofactor">
    <cofactor evidence="9">
        <name>Cu cation</name>
        <dbReference type="ChEBI" id="CHEBI:23378"/>
    </cofactor>
    <text evidence="9">Binds 1 copper ion per subunit.</text>
</comment>
<keyword evidence="10" id="KW-0732">Signal</keyword>
<dbReference type="InterPro" id="IPR018152">
    <property type="entry name" value="SOD_Cu/Zn_BS"/>
</dbReference>
<dbReference type="PROSITE" id="PS00087">
    <property type="entry name" value="SOD_CU_ZN_1"/>
    <property type="match status" value="1"/>
</dbReference>
<dbReference type="InterPro" id="IPR001424">
    <property type="entry name" value="SOD_Cu_Zn_dom"/>
</dbReference>
<evidence type="ECO:0000256" key="3">
    <source>
        <dbReference type="ARBA" id="ARBA00022833"/>
    </source>
</evidence>
<reference evidence="12" key="1">
    <citation type="submission" date="2021-02" db="EMBL/GenBank/DDBJ databases">
        <authorList>
            <person name="Steward A R."/>
        </authorList>
    </citation>
    <scope>NUCLEOTIDE SEQUENCE</scope>
</reference>
<feature type="signal peptide" evidence="10">
    <location>
        <begin position="1"/>
        <end position="17"/>
    </location>
</feature>
<dbReference type="PANTHER" id="PTHR10003">
    <property type="entry name" value="SUPEROXIDE DISMUTASE CU-ZN -RELATED"/>
    <property type="match status" value="1"/>
</dbReference>
<evidence type="ECO:0000256" key="2">
    <source>
        <dbReference type="ARBA" id="ARBA00022723"/>
    </source>
</evidence>
<dbReference type="GO" id="GO:0004784">
    <property type="term" value="F:superoxide dismutase activity"/>
    <property type="evidence" value="ECO:0007669"/>
    <property type="project" value="UniProtKB-EC"/>
</dbReference>
<name>A0A821RNG8_9NEOP</name>
<dbReference type="InterPro" id="IPR036423">
    <property type="entry name" value="SOD-like_Cu/Zn_dom_sf"/>
</dbReference>
<keyword evidence="2 9" id="KW-0479">Metal-binding</keyword>
<comment type="function">
    <text evidence="9">Destroys radicals which are normally produced within the cells and which are toxic to biological systems.</text>
</comment>
<evidence type="ECO:0000256" key="10">
    <source>
        <dbReference type="SAM" id="SignalP"/>
    </source>
</evidence>
<dbReference type="OrthoDB" id="2015551at2759"/>
<evidence type="ECO:0000256" key="4">
    <source>
        <dbReference type="ARBA" id="ARBA00022862"/>
    </source>
</evidence>
<feature type="chain" id="PRO_5032808478" description="Superoxide dismutase [Cu-Zn]" evidence="10">
    <location>
        <begin position="18"/>
        <end position="202"/>
    </location>
</feature>
<comment type="cofactor">
    <cofactor evidence="9">
        <name>Zn(2+)</name>
        <dbReference type="ChEBI" id="CHEBI:29105"/>
    </cofactor>
    <text evidence="9">Binds 1 zinc ion per subunit.</text>
</comment>
<evidence type="ECO:0000256" key="1">
    <source>
        <dbReference type="ARBA" id="ARBA00010457"/>
    </source>
</evidence>
<gene>
    <name evidence="12" type="ORF">PMACD_LOCUS6452</name>
</gene>
<evidence type="ECO:0000313" key="12">
    <source>
        <dbReference type="EMBL" id="CAF4844043.1"/>
    </source>
</evidence>
<comment type="similarity">
    <text evidence="1 9">Belongs to the Cu-Zn superoxide dismutase family.</text>
</comment>
<comment type="catalytic activity">
    <reaction evidence="8 9">
        <text>2 superoxide + 2 H(+) = H2O2 + O2</text>
        <dbReference type="Rhea" id="RHEA:20696"/>
        <dbReference type="ChEBI" id="CHEBI:15378"/>
        <dbReference type="ChEBI" id="CHEBI:15379"/>
        <dbReference type="ChEBI" id="CHEBI:16240"/>
        <dbReference type="ChEBI" id="CHEBI:18421"/>
        <dbReference type="EC" id="1.15.1.1"/>
    </reaction>
</comment>
<evidence type="ECO:0000256" key="9">
    <source>
        <dbReference type="RuleBase" id="RU000393"/>
    </source>
</evidence>
<evidence type="ECO:0000313" key="13">
    <source>
        <dbReference type="Proteomes" id="UP000663880"/>
    </source>
</evidence>
<keyword evidence="4" id="KW-0049">Antioxidant</keyword>
<dbReference type="EC" id="1.15.1.1" evidence="9"/>
<comment type="caution">
    <text evidence="12">The sequence shown here is derived from an EMBL/GenBank/DDBJ whole genome shotgun (WGS) entry which is preliminary data.</text>
</comment>
<dbReference type="Pfam" id="PF00080">
    <property type="entry name" value="Sod_Cu"/>
    <property type="match status" value="1"/>
</dbReference>
<dbReference type="CDD" id="cd00305">
    <property type="entry name" value="Cu-Zn_Superoxide_Dismutase"/>
    <property type="match status" value="1"/>
</dbReference>
<accession>A0A821RNG8</accession>
<evidence type="ECO:0000256" key="5">
    <source>
        <dbReference type="ARBA" id="ARBA00023002"/>
    </source>
</evidence>
<dbReference type="Gene3D" id="2.60.40.200">
    <property type="entry name" value="Superoxide dismutase, copper/zinc binding domain"/>
    <property type="match status" value="1"/>
</dbReference>
<keyword evidence="7" id="KW-1015">Disulfide bond</keyword>